<sequence length="127" mass="14048">MRGCASTLSRHGYHNRTIAFFAEFDLCREVLASELFRLTSESSSEEIYYGGGGFMAMGGPMNPMDGQPVQVCSCLGDKCNKQMSSGSAVVVRRHLFFVGMAPVVLNALLLICFHKNFFILSQFSNNF</sequence>
<dbReference type="InterPro" id="IPR010558">
    <property type="entry name" value="Ly-6-related"/>
</dbReference>
<comment type="caution">
    <text evidence="2">The sequence shown here is derived from an EMBL/GenBank/DDBJ whole genome shotgun (WGS) entry which is preliminary data.</text>
</comment>
<dbReference type="AlphaFoldDB" id="A0ABD2JNT7"/>
<dbReference type="EMBL" id="JBICBT010000924">
    <property type="protein sequence ID" value="KAL3092282.1"/>
    <property type="molecule type" value="Genomic_DNA"/>
</dbReference>
<dbReference type="Pfam" id="PF06579">
    <property type="entry name" value="Ly-6_related"/>
    <property type="match status" value="1"/>
</dbReference>
<accession>A0ABD2JNT7</accession>
<evidence type="ECO:0000256" key="1">
    <source>
        <dbReference type="SAM" id="Phobius"/>
    </source>
</evidence>
<keyword evidence="3" id="KW-1185">Reference proteome</keyword>
<evidence type="ECO:0000313" key="2">
    <source>
        <dbReference type="EMBL" id="KAL3092282.1"/>
    </source>
</evidence>
<organism evidence="2 3">
    <name type="scientific">Heterodera trifolii</name>
    <dbReference type="NCBI Taxonomy" id="157864"/>
    <lineage>
        <taxon>Eukaryota</taxon>
        <taxon>Metazoa</taxon>
        <taxon>Ecdysozoa</taxon>
        <taxon>Nematoda</taxon>
        <taxon>Chromadorea</taxon>
        <taxon>Rhabditida</taxon>
        <taxon>Tylenchina</taxon>
        <taxon>Tylenchomorpha</taxon>
        <taxon>Tylenchoidea</taxon>
        <taxon>Heteroderidae</taxon>
        <taxon>Heteroderinae</taxon>
        <taxon>Heterodera</taxon>
    </lineage>
</organism>
<protein>
    <submittedName>
        <fullName evidence="2">Uncharacterized protein</fullName>
    </submittedName>
</protein>
<keyword evidence="1" id="KW-0472">Membrane</keyword>
<keyword evidence="1" id="KW-1133">Transmembrane helix</keyword>
<dbReference type="Proteomes" id="UP001620626">
    <property type="component" value="Unassembled WGS sequence"/>
</dbReference>
<proteinExistence type="predicted"/>
<feature type="transmembrane region" description="Helical" evidence="1">
    <location>
        <begin position="94"/>
        <end position="113"/>
    </location>
</feature>
<keyword evidence="1" id="KW-0812">Transmembrane</keyword>
<name>A0ABD2JNT7_9BILA</name>
<dbReference type="PANTHER" id="PTHR34722:SF8">
    <property type="entry name" value="HOMOLOG OF ODR-2 (TWO)"/>
    <property type="match status" value="1"/>
</dbReference>
<gene>
    <name evidence="2" type="ORF">niasHT_028160</name>
</gene>
<reference evidence="2 3" key="1">
    <citation type="submission" date="2024-10" db="EMBL/GenBank/DDBJ databases">
        <authorList>
            <person name="Kim D."/>
        </authorList>
    </citation>
    <scope>NUCLEOTIDE SEQUENCE [LARGE SCALE GENOMIC DNA]</scope>
    <source>
        <strain evidence="2">BH-2024</strain>
    </source>
</reference>
<dbReference type="PANTHER" id="PTHR34722">
    <property type="entry name" value="HOMOLOG OF ODR-2 (TWO)-RELATED"/>
    <property type="match status" value="1"/>
</dbReference>
<evidence type="ECO:0000313" key="3">
    <source>
        <dbReference type="Proteomes" id="UP001620626"/>
    </source>
</evidence>